<dbReference type="InterPro" id="IPR000313">
    <property type="entry name" value="PWWP_dom"/>
</dbReference>
<reference evidence="7" key="1">
    <citation type="submission" date="2015-07" db="EMBL/GenBank/DDBJ databases">
        <title>Transcriptome Assembly of Anthurium amnicola.</title>
        <authorList>
            <person name="Suzuki J."/>
        </authorList>
    </citation>
    <scope>NUCLEOTIDE SEQUENCE</scope>
</reference>
<dbReference type="PANTHER" id="PTHR10688:SF5">
    <property type="entry name" value="PWWP DOMAIN-CONTAINING PROTEIN 1-RELATED"/>
    <property type="match status" value="1"/>
</dbReference>
<proteinExistence type="inferred from homology"/>
<evidence type="ECO:0000256" key="4">
    <source>
        <dbReference type="ARBA" id="ARBA00060746"/>
    </source>
</evidence>
<feature type="region of interest" description="Disordered" evidence="5">
    <location>
        <begin position="425"/>
        <end position="479"/>
    </location>
</feature>
<keyword evidence="3" id="KW-0539">Nucleus</keyword>
<dbReference type="Gene3D" id="2.30.30.140">
    <property type="match status" value="1"/>
</dbReference>
<sequence>MSDCAAATVGDRIPLRSHPPEEESGDFSAVEGAEEMRLVFPSPADAARVSADRGSARVLGGEAGDYEGGRSDEEVGTRVRGGGGLRGLDAEVEGHRAPEAEAVERTVASDAGVGKDEYGSGYFSSDRSVVETGACDDGSEEFVGAKQESGQTMVPSWYSSRSEVSEARGWMHGFEAGDMVWGKVKSHPWWPGHIFNEAFASSSVRRTKREGHVLVAFFGDSSYGWFDPAELIPFDPHYAEKSRQTTSRNFTKSVEEAVDEASRRSALALSCCCRNPSNFRPTAVPGYFAVDVAGYEPGGVYSSKQIQKSRDNFVAANLLSFVGRLAMTPKYPEQGSIDWIMKMATLLSLRKAMFEEFDVTYAEAFGVQPVLPSRAPQRTLDQPERVPSRAAPLSGPLVIAEALGERRGSSKAVVRAKDASAKKNKYLFKRREEAQPASSSLTKSSSPPGVAGIKHRLPSLPPSSTPGYDPATPSGALPSQVEAPNVHYHLPHGQADIIVAAAGGSYAAEVGNYVLQKRVPEKQQQTNEGTGRAAHVHDGELGALSPQKSPDGAAEPTGRSRPHPHVKGVGRTEQPAAEGDEGSATVKVVDSGDVGKNSHHEYNKADVDDAKKEGMKAPAIIRIPQPAAALGKGVEHTGFAGIVSHGAPSPVDADAHQRRKLHQKTKPVGDGAPKQKALKHPRDDHPGEELGVKKRRKQKEGHPPLKHPKDGESLGTPDNSQAGAVTRFDGSYNSCTPPDSAAAVQQLPKPDWASHNLDLPSVLGDLSALALDPFYGAERNAAAAVRHLLLRFRSLVYEKALPFPSSAELDDDTSQPHSGKFRAGRPLQEEARKDNAGMAGEGEAREQRESTNKGPRKIAAVRSISKPNDLTKLGRKRMPSDRQEEKAAKRLRNLEKWKALTSVDKKAANGSKAPDAQPRGGGGEHKDAAGATAVAPVKTVKSDSFVKKPQDTPAPPKVAIPTYLLMRFPQRTTLPSISSLKARFARFGPLDLTGTRVFWKSYTCRVLFKHKPDAQAACNYAQSNDMFGQVKVYYSVRELESPVVPDPPSSPVKRIADDSPLFRPPPGDLMIEPRPPSVAKHQSQPSSSSQLKSILKKASGEEAAPAGAGVVKEAQRVKFMLGGGEDGRGETGGGGILSPPGPLDANRKVPKSVAFLPPLQPPLLLPPHPLPPPRAVGPSHDVPAHRGGLQQLSNPMPLPLPARYGDMERSGVDISRQMLSLLARCSDIVTNVKSALGYVPYHPL</sequence>
<feature type="region of interest" description="Disordered" evidence="5">
    <location>
        <begin position="805"/>
        <end position="930"/>
    </location>
</feature>
<feature type="region of interest" description="Disordered" evidence="5">
    <location>
        <begin position="1"/>
        <end position="26"/>
    </location>
</feature>
<dbReference type="EMBL" id="GDJX01019786">
    <property type="protein sequence ID" value="JAT48150.1"/>
    <property type="molecule type" value="Transcribed_RNA"/>
</dbReference>
<organism evidence="7">
    <name type="scientific">Anthurium amnicola</name>
    <dbReference type="NCBI Taxonomy" id="1678845"/>
    <lineage>
        <taxon>Eukaryota</taxon>
        <taxon>Viridiplantae</taxon>
        <taxon>Streptophyta</taxon>
        <taxon>Embryophyta</taxon>
        <taxon>Tracheophyta</taxon>
        <taxon>Spermatophyta</taxon>
        <taxon>Magnoliopsida</taxon>
        <taxon>Liliopsida</taxon>
        <taxon>Araceae</taxon>
        <taxon>Pothoideae</taxon>
        <taxon>Potheae</taxon>
        <taxon>Anthurium</taxon>
    </lineage>
</organism>
<dbReference type="PROSITE" id="PS50812">
    <property type="entry name" value="PWWP"/>
    <property type="match status" value="1"/>
</dbReference>
<evidence type="ECO:0000256" key="1">
    <source>
        <dbReference type="ARBA" id="ARBA00023015"/>
    </source>
</evidence>
<feature type="region of interest" description="Disordered" evidence="5">
    <location>
        <begin position="1041"/>
        <end position="1109"/>
    </location>
</feature>
<feature type="compositionally biased region" description="Basic and acidic residues" evidence="5">
    <location>
        <begin position="878"/>
        <end position="907"/>
    </location>
</feature>
<feature type="compositionally biased region" description="Basic and acidic residues" evidence="5">
    <location>
        <begin position="700"/>
        <end position="712"/>
    </location>
</feature>
<evidence type="ECO:0000256" key="5">
    <source>
        <dbReference type="SAM" id="MobiDB-lite"/>
    </source>
</evidence>
<dbReference type="SMART" id="SM00293">
    <property type="entry name" value="PWWP"/>
    <property type="match status" value="1"/>
</dbReference>
<gene>
    <name evidence="7" type="primary">Msh6_0</name>
    <name evidence="7" type="ORF">g.98744</name>
</gene>
<protein>
    <submittedName>
        <fullName evidence="7">DNA mismatch repair protein Msh6</fullName>
    </submittedName>
</protein>
<feature type="region of interest" description="Disordered" evidence="5">
    <location>
        <begin position="522"/>
        <end position="610"/>
    </location>
</feature>
<feature type="compositionally biased region" description="Basic and acidic residues" evidence="5">
    <location>
        <begin position="67"/>
        <end position="77"/>
    </location>
</feature>
<dbReference type="FunFam" id="2.30.30.140:FF:000115">
    <property type="entry name" value="Tudor/PWWP/MBT superfamily protein"/>
    <property type="match status" value="1"/>
</dbReference>
<dbReference type="PANTHER" id="PTHR10688">
    <property type="entry name" value="PWWP DOMAIN-CONTAINING PROTEIN"/>
    <property type="match status" value="1"/>
</dbReference>
<feature type="compositionally biased region" description="Low complexity" evidence="5">
    <location>
        <begin position="1077"/>
        <end position="1109"/>
    </location>
</feature>
<feature type="compositionally biased region" description="Basic and acidic residues" evidence="5">
    <location>
        <begin position="88"/>
        <end position="98"/>
    </location>
</feature>
<feature type="region of interest" description="Disordered" evidence="5">
    <location>
        <begin position="49"/>
        <end position="98"/>
    </location>
</feature>
<accession>A0A1D1Y0I8</accession>
<feature type="domain" description="PWWP" evidence="6">
    <location>
        <begin position="176"/>
        <end position="237"/>
    </location>
</feature>
<dbReference type="Pfam" id="PF00855">
    <property type="entry name" value="PWWP"/>
    <property type="match status" value="1"/>
</dbReference>
<comment type="similarity">
    <text evidence="4">Belongs to the PDP family.</text>
</comment>
<dbReference type="InterPro" id="IPR052657">
    <property type="entry name" value="PDP_family_Arabidopsis"/>
</dbReference>
<evidence type="ECO:0000256" key="2">
    <source>
        <dbReference type="ARBA" id="ARBA00023163"/>
    </source>
</evidence>
<dbReference type="SUPFAM" id="SSF63748">
    <property type="entry name" value="Tudor/PWWP/MBT"/>
    <property type="match status" value="1"/>
</dbReference>
<feature type="compositionally biased region" description="Basic and acidic residues" evidence="5">
    <location>
        <begin position="596"/>
        <end position="610"/>
    </location>
</feature>
<feature type="compositionally biased region" description="Basic and acidic residues" evidence="5">
    <location>
        <begin position="842"/>
        <end position="851"/>
    </location>
</feature>
<dbReference type="CDD" id="cd05162">
    <property type="entry name" value="PWWP"/>
    <property type="match status" value="1"/>
</dbReference>
<evidence type="ECO:0000256" key="3">
    <source>
        <dbReference type="ARBA" id="ARBA00023242"/>
    </source>
</evidence>
<name>A0A1D1Y0I8_9ARAE</name>
<dbReference type="AlphaFoldDB" id="A0A1D1Y0I8"/>
<evidence type="ECO:0000259" key="6">
    <source>
        <dbReference type="PROSITE" id="PS50812"/>
    </source>
</evidence>
<feature type="region of interest" description="Disordered" evidence="5">
    <location>
        <begin position="641"/>
        <end position="742"/>
    </location>
</feature>
<keyword evidence="2" id="KW-0804">Transcription</keyword>
<feature type="region of interest" description="Disordered" evidence="5">
    <location>
        <begin position="1178"/>
        <end position="1197"/>
    </location>
</feature>
<feature type="compositionally biased region" description="Basic and acidic residues" evidence="5">
    <location>
        <begin position="680"/>
        <end position="692"/>
    </location>
</feature>
<keyword evidence="1" id="KW-0805">Transcription regulation</keyword>
<dbReference type="GO" id="GO:0035098">
    <property type="term" value="C:ESC/E(Z) complex"/>
    <property type="evidence" value="ECO:0007669"/>
    <property type="project" value="UniProtKB-ARBA"/>
</dbReference>
<dbReference type="GO" id="GO:2000028">
    <property type="term" value="P:regulation of photoperiodism, flowering"/>
    <property type="evidence" value="ECO:0007669"/>
    <property type="project" value="UniProtKB-ARBA"/>
</dbReference>
<evidence type="ECO:0000313" key="7">
    <source>
        <dbReference type="EMBL" id="JAT48150.1"/>
    </source>
</evidence>
<dbReference type="GO" id="GO:0006355">
    <property type="term" value="P:regulation of DNA-templated transcription"/>
    <property type="evidence" value="ECO:0007669"/>
    <property type="project" value="UniProtKB-ARBA"/>
</dbReference>